<dbReference type="GO" id="GO:0003677">
    <property type="term" value="F:DNA binding"/>
    <property type="evidence" value="ECO:0007669"/>
    <property type="project" value="UniProtKB-KW"/>
</dbReference>
<dbReference type="InterPro" id="IPR038488">
    <property type="entry name" value="Integrase_DNA-bd_sf"/>
</dbReference>
<reference evidence="6 7" key="1">
    <citation type="submission" date="2019-12" db="EMBL/GenBank/DDBJ databases">
        <title>Genomic-based taxomic classification of the family Erythrobacteraceae.</title>
        <authorList>
            <person name="Xu L."/>
        </authorList>
    </citation>
    <scope>NUCLEOTIDE SEQUENCE [LARGE SCALE GENOMIC DNA]</scope>
    <source>
        <strain evidence="6 7">KCTC 42006</strain>
    </source>
</reference>
<keyword evidence="3 6" id="KW-0238">DNA-binding</keyword>
<organism evidence="6 7">
    <name type="scientific">Pontixanthobacter aestiaquae</name>
    <dbReference type="NCBI Taxonomy" id="1509367"/>
    <lineage>
        <taxon>Bacteria</taxon>
        <taxon>Pseudomonadati</taxon>
        <taxon>Pseudomonadota</taxon>
        <taxon>Alphaproteobacteria</taxon>
        <taxon>Sphingomonadales</taxon>
        <taxon>Erythrobacteraceae</taxon>
        <taxon>Pontixanthobacter</taxon>
    </lineage>
</organism>
<dbReference type="InterPro" id="IPR011010">
    <property type="entry name" value="DNA_brk_join_enz"/>
</dbReference>
<dbReference type="InterPro" id="IPR010998">
    <property type="entry name" value="Integrase_recombinase_N"/>
</dbReference>
<dbReference type="RefSeq" id="WP_160613601.1">
    <property type="nucleotide sequence ID" value="NZ_JAUFQM010000001.1"/>
</dbReference>
<keyword evidence="2" id="KW-0229">DNA integration</keyword>
<sequence length="400" mass="44935">MPKQKLTKRSVDAAKAVGKEYVIWDDQLSGFGLKVTKKGAKSFILRYRMGGRGFPDRRVTIGSPNNGITAEQARKEAEKHAIAVAQGVDPQEQRKQTQHDALSLAFDSYAEFYIEKYLKKDCPKSWPEAARLLRTNAIPHFKHKPLPSINKRDIQALMDNLAERKGIARNTYANIRKLLKTAFARGDISSNPMDGMRPPEKVAAGDRYLDDTEIAALWTASGTINHPYAAVVRTLLLTGQRRDEVADMVWGEIDLEEAVWSLPGGIRTKNSKPHTVPLSEAAMQELLSSKIDDCEFVFSASASKPIQNWSYWKRKIDVKFAEEMSARGELPPAPWKIHDLRRTVATGLQRLGVAGDVVEAIQSREVREGVAGRYQHHDYPTEKRAALELWSNHIATLVKR</sequence>
<evidence type="ECO:0000313" key="7">
    <source>
        <dbReference type="Proteomes" id="UP000460290"/>
    </source>
</evidence>
<comment type="caution">
    <text evidence="6">The sequence shown here is derived from an EMBL/GenBank/DDBJ whole genome shotgun (WGS) entry which is preliminary data.</text>
</comment>
<dbReference type="InterPro" id="IPR025166">
    <property type="entry name" value="Integrase_DNA_bind_dom"/>
</dbReference>
<evidence type="ECO:0000256" key="1">
    <source>
        <dbReference type="ARBA" id="ARBA00008857"/>
    </source>
</evidence>
<dbReference type="GO" id="GO:0015074">
    <property type="term" value="P:DNA integration"/>
    <property type="evidence" value="ECO:0007669"/>
    <property type="project" value="UniProtKB-KW"/>
</dbReference>
<evidence type="ECO:0000313" key="6">
    <source>
        <dbReference type="EMBL" id="MXO83227.1"/>
    </source>
</evidence>
<evidence type="ECO:0000256" key="4">
    <source>
        <dbReference type="ARBA" id="ARBA00023172"/>
    </source>
</evidence>
<comment type="similarity">
    <text evidence="1">Belongs to the 'phage' integrase family.</text>
</comment>
<dbReference type="OrthoDB" id="7615137at2"/>
<name>A0A844Z829_9SPHN</name>
<dbReference type="PANTHER" id="PTHR30629:SF2">
    <property type="entry name" value="PROPHAGE INTEGRASE INTS-RELATED"/>
    <property type="match status" value="1"/>
</dbReference>
<keyword evidence="7" id="KW-1185">Reference proteome</keyword>
<dbReference type="CDD" id="cd00801">
    <property type="entry name" value="INT_P4_C"/>
    <property type="match status" value="1"/>
</dbReference>
<dbReference type="Gene3D" id="1.10.443.10">
    <property type="entry name" value="Intergrase catalytic core"/>
    <property type="match status" value="1"/>
</dbReference>
<dbReference type="Pfam" id="PF13356">
    <property type="entry name" value="Arm-DNA-bind_3"/>
    <property type="match status" value="1"/>
</dbReference>
<evidence type="ECO:0000256" key="3">
    <source>
        <dbReference type="ARBA" id="ARBA00023125"/>
    </source>
</evidence>
<dbReference type="InterPro" id="IPR002104">
    <property type="entry name" value="Integrase_catalytic"/>
</dbReference>
<dbReference type="EMBL" id="WTYZ01000001">
    <property type="protein sequence ID" value="MXO83227.1"/>
    <property type="molecule type" value="Genomic_DNA"/>
</dbReference>
<dbReference type="Pfam" id="PF00589">
    <property type="entry name" value="Phage_integrase"/>
    <property type="match status" value="1"/>
</dbReference>
<evidence type="ECO:0000259" key="5">
    <source>
        <dbReference type="PROSITE" id="PS51898"/>
    </source>
</evidence>
<dbReference type="Gene3D" id="1.10.150.130">
    <property type="match status" value="1"/>
</dbReference>
<proteinExistence type="inferred from homology"/>
<dbReference type="AlphaFoldDB" id="A0A844Z829"/>
<dbReference type="PROSITE" id="PS51898">
    <property type="entry name" value="TYR_RECOMBINASE"/>
    <property type="match status" value="1"/>
</dbReference>
<dbReference type="SUPFAM" id="SSF56349">
    <property type="entry name" value="DNA breaking-rejoining enzymes"/>
    <property type="match status" value="1"/>
</dbReference>
<dbReference type="Gene3D" id="3.30.160.390">
    <property type="entry name" value="Integrase, DNA-binding domain"/>
    <property type="match status" value="1"/>
</dbReference>
<gene>
    <name evidence="6" type="ORF">GRI35_07580</name>
</gene>
<evidence type="ECO:0000256" key="2">
    <source>
        <dbReference type="ARBA" id="ARBA00022908"/>
    </source>
</evidence>
<dbReference type="InterPro" id="IPR050808">
    <property type="entry name" value="Phage_Integrase"/>
</dbReference>
<keyword evidence="4" id="KW-0233">DNA recombination</keyword>
<protein>
    <submittedName>
        <fullName evidence="6">Integrase arm-type DNA-binding domain-containing protein</fullName>
    </submittedName>
</protein>
<feature type="domain" description="Tyr recombinase" evidence="5">
    <location>
        <begin position="204"/>
        <end position="388"/>
    </location>
</feature>
<accession>A0A844Z829</accession>
<dbReference type="PANTHER" id="PTHR30629">
    <property type="entry name" value="PROPHAGE INTEGRASE"/>
    <property type="match status" value="1"/>
</dbReference>
<dbReference type="InterPro" id="IPR013762">
    <property type="entry name" value="Integrase-like_cat_sf"/>
</dbReference>
<dbReference type="GO" id="GO:0006310">
    <property type="term" value="P:DNA recombination"/>
    <property type="evidence" value="ECO:0007669"/>
    <property type="project" value="UniProtKB-KW"/>
</dbReference>
<dbReference type="Proteomes" id="UP000460290">
    <property type="component" value="Unassembled WGS sequence"/>
</dbReference>